<dbReference type="RefSeq" id="WP_171095877.1">
    <property type="nucleotide sequence ID" value="NZ_CP053069.1"/>
</dbReference>
<dbReference type="PANTHER" id="PTHR33317:SF4">
    <property type="entry name" value="POLYNUCLEOTIDYL TRANSFERASE, RIBONUCLEASE H-LIKE SUPERFAMILY PROTEIN"/>
    <property type="match status" value="1"/>
</dbReference>
<dbReference type="PANTHER" id="PTHR33317">
    <property type="entry name" value="POLYNUCLEOTIDYL TRANSFERASE, RIBONUCLEASE H-LIKE SUPERFAMILY PROTEIN"/>
    <property type="match status" value="1"/>
</dbReference>
<dbReference type="InterPro" id="IPR005227">
    <property type="entry name" value="YqgF"/>
</dbReference>
<accession>A0A6M4H0R2</accession>
<dbReference type="CDD" id="cd16964">
    <property type="entry name" value="YqgF"/>
    <property type="match status" value="1"/>
</dbReference>
<dbReference type="GO" id="GO:0004518">
    <property type="term" value="F:nuclease activity"/>
    <property type="evidence" value="ECO:0007669"/>
    <property type="project" value="UniProtKB-KW"/>
</dbReference>
<dbReference type="GO" id="GO:0005829">
    <property type="term" value="C:cytosol"/>
    <property type="evidence" value="ECO:0007669"/>
    <property type="project" value="TreeGrafter"/>
</dbReference>
<dbReference type="InterPro" id="IPR037027">
    <property type="entry name" value="YqgF/RNaseH-like_dom_sf"/>
</dbReference>
<proteinExistence type="inferred from homology"/>
<keyword evidence="1 5" id="KW-0963">Cytoplasm</keyword>
<dbReference type="GO" id="GO:0016788">
    <property type="term" value="F:hydrolase activity, acting on ester bonds"/>
    <property type="evidence" value="ECO:0007669"/>
    <property type="project" value="UniProtKB-UniRule"/>
</dbReference>
<dbReference type="GO" id="GO:0000967">
    <property type="term" value="P:rRNA 5'-end processing"/>
    <property type="evidence" value="ECO:0007669"/>
    <property type="project" value="UniProtKB-UniRule"/>
</dbReference>
<dbReference type="EC" id="3.1.-.-" evidence="5"/>
<reference evidence="7 8" key="1">
    <citation type="submission" date="2020-04" db="EMBL/GenBank/DDBJ databases">
        <title>Usitatibacter rugosus gen. nov., sp. nov. and Usitatibacter palustris sp. nov., novel members of Usitatibacteraceae fam. nov. within the order Nitrosomonadales isolated from soil.</title>
        <authorList>
            <person name="Huber K.J."/>
            <person name="Neumann-Schaal M."/>
            <person name="Geppert A."/>
            <person name="Luckner M."/>
            <person name="Wanner G."/>
            <person name="Overmann J."/>
        </authorList>
    </citation>
    <scope>NUCLEOTIDE SEQUENCE [LARGE SCALE GENOMIC DNA]</scope>
    <source>
        <strain evidence="7 8">0125_3</strain>
    </source>
</reference>
<name>A0A6M4H0R2_9PROT</name>
<protein>
    <recommendedName>
        <fullName evidence="5">Putative pre-16S rRNA nuclease</fullName>
        <ecNumber evidence="5">3.1.-.-</ecNumber>
    </recommendedName>
</protein>
<dbReference type="Pfam" id="PF03652">
    <property type="entry name" value="RuvX"/>
    <property type="match status" value="1"/>
</dbReference>
<evidence type="ECO:0000256" key="5">
    <source>
        <dbReference type="HAMAP-Rule" id="MF_00651"/>
    </source>
</evidence>
<dbReference type="NCBIfam" id="TIGR00250">
    <property type="entry name" value="RNAse_H_YqgF"/>
    <property type="match status" value="1"/>
</dbReference>
<organism evidence="7 8">
    <name type="scientific">Usitatibacter rugosus</name>
    <dbReference type="NCBI Taxonomy" id="2732067"/>
    <lineage>
        <taxon>Bacteria</taxon>
        <taxon>Pseudomonadati</taxon>
        <taxon>Pseudomonadota</taxon>
        <taxon>Betaproteobacteria</taxon>
        <taxon>Nitrosomonadales</taxon>
        <taxon>Usitatibacteraceae</taxon>
        <taxon>Usitatibacter</taxon>
    </lineage>
</organism>
<evidence type="ECO:0000256" key="2">
    <source>
        <dbReference type="ARBA" id="ARBA00022517"/>
    </source>
</evidence>
<feature type="domain" description="YqgF/RNase H-like" evidence="6">
    <location>
        <begin position="8"/>
        <end position="108"/>
    </location>
</feature>
<dbReference type="InterPro" id="IPR006641">
    <property type="entry name" value="YqgF/RNaseH-like_dom"/>
</dbReference>
<dbReference type="EMBL" id="CP053069">
    <property type="protein sequence ID" value="QJR13096.1"/>
    <property type="molecule type" value="Genomic_DNA"/>
</dbReference>
<evidence type="ECO:0000256" key="3">
    <source>
        <dbReference type="ARBA" id="ARBA00022722"/>
    </source>
</evidence>
<evidence type="ECO:0000313" key="8">
    <source>
        <dbReference type="Proteomes" id="UP000501534"/>
    </source>
</evidence>
<keyword evidence="4 5" id="KW-0378">Hydrolase</keyword>
<comment type="similarity">
    <text evidence="5">Belongs to the YqgF HJR family.</text>
</comment>
<keyword evidence="8" id="KW-1185">Reference proteome</keyword>
<evidence type="ECO:0000313" key="7">
    <source>
        <dbReference type="EMBL" id="QJR13096.1"/>
    </source>
</evidence>
<dbReference type="AlphaFoldDB" id="A0A6M4H0R2"/>
<dbReference type="SMART" id="SM00732">
    <property type="entry name" value="YqgFc"/>
    <property type="match status" value="1"/>
</dbReference>
<keyword evidence="3 5" id="KW-0540">Nuclease</keyword>
<dbReference type="SUPFAM" id="SSF53098">
    <property type="entry name" value="Ribonuclease H-like"/>
    <property type="match status" value="1"/>
</dbReference>
<evidence type="ECO:0000256" key="1">
    <source>
        <dbReference type="ARBA" id="ARBA00022490"/>
    </source>
</evidence>
<comment type="subcellular location">
    <subcellularLocation>
        <location evidence="5">Cytoplasm</location>
    </subcellularLocation>
</comment>
<gene>
    <name evidence="7" type="primary">yqgF</name>
    <name evidence="7" type="ORF">DSM104443_04190</name>
</gene>
<evidence type="ECO:0000256" key="4">
    <source>
        <dbReference type="ARBA" id="ARBA00022801"/>
    </source>
</evidence>
<dbReference type="Gene3D" id="3.30.420.140">
    <property type="entry name" value="YqgF/RNase H-like domain"/>
    <property type="match status" value="1"/>
</dbReference>
<dbReference type="Proteomes" id="UP000501534">
    <property type="component" value="Chromosome"/>
</dbReference>
<dbReference type="KEGG" id="uru:DSM104443_04190"/>
<dbReference type="InterPro" id="IPR012337">
    <property type="entry name" value="RNaseH-like_sf"/>
</dbReference>
<evidence type="ECO:0000259" key="6">
    <source>
        <dbReference type="SMART" id="SM00732"/>
    </source>
</evidence>
<dbReference type="HAMAP" id="MF_00651">
    <property type="entry name" value="Nuclease_YqgF"/>
    <property type="match status" value="1"/>
</dbReference>
<keyword evidence="2 5" id="KW-0690">Ribosome biogenesis</keyword>
<sequence>MTQPEPSSTLLGFDFGEKRIGIAVGETLTGIAHPLMGLDSEANDRRFALIEKLVLDWKPQAFVVGRPRHADGGEHPIAKLAEKFGRRLAGRFNLPVTFVDETLSSAEAEAQMREQHARIRAKQDVDALAAAVILQSYLDDPNAHERLAT</sequence>
<comment type="function">
    <text evidence="5">Could be a nuclease involved in processing of the 5'-end of pre-16S rRNA.</text>
</comment>